<keyword evidence="4" id="KW-1185">Reference proteome</keyword>
<gene>
    <name evidence="3" type="ORF">LITE_LOCUS24367</name>
</gene>
<dbReference type="EMBL" id="CAMGYJ010000006">
    <property type="protein sequence ID" value="CAI0434697.1"/>
    <property type="molecule type" value="Genomic_DNA"/>
</dbReference>
<comment type="caution">
    <text evidence="3">The sequence shown here is derived from an EMBL/GenBank/DDBJ whole genome shotgun (WGS) entry which is preliminary data.</text>
</comment>
<accession>A0AAV0LJK9</accession>
<sequence>MEVRGPWPVLLFSVTFTLLSHKLSSFSTNPNFSEKSILADKQSFSPPSLALQISTVLYALNFPFVSLPLESLFPGRFGLPRRLRRDKKAYGKAPAWKSNYSIGFFAAAMDPAPVIFDISSDDEPEPGPFSEPGVGGEDDHNWLEELLQAVDKDTDGSDDVVVVGEYTPPKLKLKSCRSSKPVRDFEDDDDCVILDGDPDKPDQPAAGKVKDTADSDEDELLVVGETGQVACRDYPHSRHLCLKFSFSSTLHSEHCELCHCYVCDSVAPCAYWGNGLSSSDHCHATDNQQMWKTMRENFRRAKDGSLSVSKVPTLTEAFNQVNQLSHIQNTVGLSSNSVTYSQLRKPTTVRACTSVVPNIISRSRAPRPGYDYGRNGLFPRRSSQSALGIRDSMIRRDRGSQIGNLGQQFVSSGAIMKNQMFGVGPPFRTDQSMYGTSDINYIPSSTYTRNAAGPFTVPNNFGSGEQPTALPNVFSPGSSQPDVNLVADALASVPEVFRQPVYQPSNCQNVSQLHQTTSSVDSGILDFNFNWGGEMGIRQGSVEDIQYNGVAYNEDRSKVDQCSPQFPVSSGLHYPDDNYRSWNLGQSVPVTSAGGVPSDLNLFSPEPAAIDAGVLCTDFDTSWNGLTHN</sequence>
<evidence type="ECO:0000256" key="1">
    <source>
        <dbReference type="SAM" id="MobiDB-lite"/>
    </source>
</evidence>
<protein>
    <submittedName>
        <fullName evidence="3">Uncharacterized protein</fullName>
    </submittedName>
</protein>
<evidence type="ECO:0000313" key="3">
    <source>
        <dbReference type="EMBL" id="CAI0434697.1"/>
    </source>
</evidence>
<evidence type="ECO:0000313" key="4">
    <source>
        <dbReference type="Proteomes" id="UP001154282"/>
    </source>
</evidence>
<evidence type="ECO:0000256" key="2">
    <source>
        <dbReference type="SAM" id="SignalP"/>
    </source>
</evidence>
<feature type="signal peptide" evidence="2">
    <location>
        <begin position="1"/>
        <end position="25"/>
    </location>
</feature>
<feature type="compositionally biased region" description="Basic and acidic residues" evidence="1">
    <location>
        <begin position="197"/>
        <end position="213"/>
    </location>
</feature>
<feature type="chain" id="PRO_5043717980" evidence="2">
    <location>
        <begin position="26"/>
        <end position="629"/>
    </location>
</feature>
<feature type="region of interest" description="Disordered" evidence="1">
    <location>
        <begin position="195"/>
        <end position="214"/>
    </location>
</feature>
<proteinExistence type="predicted"/>
<dbReference type="PANTHER" id="PTHR33443:SF35">
    <property type="entry name" value="VQ DOMAIN-CONTAINING PROTEIN"/>
    <property type="match status" value="1"/>
</dbReference>
<dbReference type="AlphaFoldDB" id="A0AAV0LJK9"/>
<dbReference type="Proteomes" id="UP001154282">
    <property type="component" value="Unassembled WGS sequence"/>
</dbReference>
<dbReference type="PANTHER" id="PTHR33443">
    <property type="entry name" value="ZGC:112980"/>
    <property type="match status" value="1"/>
</dbReference>
<name>A0AAV0LJK9_9ROSI</name>
<reference evidence="3" key="1">
    <citation type="submission" date="2022-08" db="EMBL/GenBank/DDBJ databases">
        <authorList>
            <person name="Gutierrez-Valencia J."/>
        </authorList>
    </citation>
    <scope>NUCLEOTIDE SEQUENCE</scope>
</reference>
<dbReference type="InterPro" id="IPR053234">
    <property type="entry name" value="RPM1_Interactor"/>
</dbReference>
<keyword evidence="2" id="KW-0732">Signal</keyword>
<organism evidence="3 4">
    <name type="scientific">Linum tenue</name>
    <dbReference type="NCBI Taxonomy" id="586396"/>
    <lineage>
        <taxon>Eukaryota</taxon>
        <taxon>Viridiplantae</taxon>
        <taxon>Streptophyta</taxon>
        <taxon>Embryophyta</taxon>
        <taxon>Tracheophyta</taxon>
        <taxon>Spermatophyta</taxon>
        <taxon>Magnoliopsida</taxon>
        <taxon>eudicotyledons</taxon>
        <taxon>Gunneridae</taxon>
        <taxon>Pentapetalae</taxon>
        <taxon>rosids</taxon>
        <taxon>fabids</taxon>
        <taxon>Malpighiales</taxon>
        <taxon>Linaceae</taxon>
        <taxon>Linum</taxon>
    </lineage>
</organism>